<dbReference type="PANTHER" id="PTHR15887">
    <property type="entry name" value="TRANSMEMBRANE PROTEIN 69"/>
    <property type="match status" value="1"/>
</dbReference>
<dbReference type="Pfam" id="PF11911">
    <property type="entry name" value="DUF3429"/>
    <property type="match status" value="1"/>
</dbReference>
<keyword evidence="1" id="KW-0472">Membrane</keyword>
<accession>A0ABQ5VFG3</accession>
<dbReference type="EMBL" id="BSNL01000001">
    <property type="protein sequence ID" value="GLQ25327.1"/>
    <property type="molecule type" value="Genomic_DNA"/>
</dbReference>
<feature type="transmembrane region" description="Helical" evidence="1">
    <location>
        <begin position="135"/>
        <end position="152"/>
    </location>
</feature>
<dbReference type="PANTHER" id="PTHR15887:SF1">
    <property type="entry name" value="TRANSMEMBRANE PROTEIN 69"/>
    <property type="match status" value="1"/>
</dbReference>
<evidence type="ECO:0000313" key="3">
    <source>
        <dbReference type="Proteomes" id="UP001161388"/>
    </source>
</evidence>
<comment type="caution">
    <text evidence="2">The sequence shown here is derived from an EMBL/GenBank/DDBJ whole genome shotgun (WGS) entry which is preliminary data.</text>
</comment>
<keyword evidence="3" id="KW-1185">Reference proteome</keyword>
<dbReference type="Proteomes" id="UP001161388">
    <property type="component" value="Unassembled WGS sequence"/>
</dbReference>
<feature type="transmembrane region" description="Helical" evidence="1">
    <location>
        <begin position="101"/>
        <end position="123"/>
    </location>
</feature>
<keyword evidence="1" id="KW-1133">Transmembrane helix</keyword>
<dbReference type="InterPro" id="IPR021836">
    <property type="entry name" value="DUF3429"/>
</dbReference>
<gene>
    <name evidence="2" type="ORF">GCM10007927_01300</name>
</gene>
<organism evidence="2 3">
    <name type="scientific">Sulfitobacter pacificus</name>
    <dbReference type="NCBI Taxonomy" id="1499314"/>
    <lineage>
        <taxon>Bacteria</taxon>
        <taxon>Pseudomonadati</taxon>
        <taxon>Pseudomonadota</taxon>
        <taxon>Alphaproteobacteria</taxon>
        <taxon>Rhodobacterales</taxon>
        <taxon>Roseobacteraceae</taxon>
        <taxon>Sulfitobacter</taxon>
    </lineage>
</organism>
<proteinExistence type="predicted"/>
<feature type="transmembrane region" description="Helical" evidence="1">
    <location>
        <begin position="77"/>
        <end position="95"/>
    </location>
</feature>
<evidence type="ECO:0000313" key="2">
    <source>
        <dbReference type="EMBL" id="GLQ25327.1"/>
    </source>
</evidence>
<sequence>MQMLGRIPAAALLLGLAGLIPFIWAALLVVDLFAVPDWPIPKLLLGEGRLIMIRYGGIILPFMSGVLFGFATNARGMQALAAYTLSVLPALWWFFMPGVGVTSALVNLATGFVGLLLLDYAFYRWGLTPSWWMTLRVQLTVVVLICLGIGIFL</sequence>
<keyword evidence="1" id="KW-0812">Transmembrane</keyword>
<name>A0ABQ5VFG3_9RHOB</name>
<protein>
    <submittedName>
        <fullName evidence="2">Membrane protein</fullName>
    </submittedName>
</protein>
<feature type="transmembrane region" description="Helical" evidence="1">
    <location>
        <begin position="49"/>
        <end position="70"/>
    </location>
</feature>
<evidence type="ECO:0000256" key="1">
    <source>
        <dbReference type="SAM" id="Phobius"/>
    </source>
</evidence>
<reference evidence="2" key="2">
    <citation type="submission" date="2023-01" db="EMBL/GenBank/DDBJ databases">
        <title>Draft genome sequence of Sulfitobacter pacificus strain NBRC 109915.</title>
        <authorList>
            <person name="Sun Q."/>
            <person name="Mori K."/>
        </authorList>
    </citation>
    <scope>NUCLEOTIDE SEQUENCE</scope>
    <source>
        <strain evidence="2">NBRC 109915</strain>
    </source>
</reference>
<reference evidence="2" key="1">
    <citation type="journal article" date="2014" name="Int. J. Syst. Evol. Microbiol.">
        <title>Complete genome of a new Firmicutes species belonging to the dominant human colonic microbiota ('Ruminococcus bicirculans') reveals two chromosomes and a selective capacity to utilize plant glucans.</title>
        <authorList>
            <consortium name="NISC Comparative Sequencing Program"/>
            <person name="Wegmann U."/>
            <person name="Louis P."/>
            <person name="Goesmann A."/>
            <person name="Henrissat B."/>
            <person name="Duncan S.H."/>
            <person name="Flint H.J."/>
        </authorList>
    </citation>
    <scope>NUCLEOTIDE SEQUENCE</scope>
    <source>
        <strain evidence="2">NBRC 109915</strain>
    </source>
</reference>